<feature type="coiled-coil region" evidence="1">
    <location>
        <begin position="82"/>
        <end position="121"/>
    </location>
</feature>
<dbReference type="AlphaFoldDB" id="A0A080YYF8"/>
<accession>A0A080YYF8</accession>
<sequence length="218" mass="24491">MMPQVQGFELLVSGPFCKKLASPISGEIISDAKLLEEVSTFLSETNLVLARTPRDGDASDTGLSESWFSVGGNSAEIDVSTRDDAVGRNRKMSQKKEALRKQRYQRRLSQERETLRRMEKRLTARLLQVKEAYEASNYSLSGKDGHINWLLRDFAKQKRAERFRAEEEQKQLVETITSQAAYLATLRDMVSDQDASTTPSCGGDEQAVQASFTFEIAL</sequence>
<proteinExistence type="predicted"/>
<evidence type="ECO:0000313" key="3">
    <source>
        <dbReference type="Proteomes" id="UP000028582"/>
    </source>
</evidence>
<gene>
    <name evidence="2" type="ORF">F444_22219</name>
</gene>
<name>A0A080YYF8_PHYNI</name>
<protein>
    <submittedName>
        <fullName evidence="2">Uncharacterized protein</fullName>
    </submittedName>
</protein>
<organism evidence="2 3">
    <name type="scientific">Phytophthora nicotianae P1976</name>
    <dbReference type="NCBI Taxonomy" id="1317066"/>
    <lineage>
        <taxon>Eukaryota</taxon>
        <taxon>Sar</taxon>
        <taxon>Stramenopiles</taxon>
        <taxon>Oomycota</taxon>
        <taxon>Peronosporomycetes</taxon>
        <taxon>Peronosporales</taxon>
        <taxon>Peronosporaceae</taxon>
        <taxon>Phytophthora</taxon>
    </lineage>
</organism>
<evidence type="ECO:0000313" key="2">
    <source>
        <dbReference type="EMBL" id="ETO59419.1"/>
    </source>
</evidence>
<dbReference type="Proteomes" id="UP000028582">
    <property type="component" value="Unassembled WGS sequence"/>
</dbReference>
<reference evidence="2 3" key="1">
    <citation type="submission" date="2013-11" db="EMBL/GenBank/DDBJ databases">
        <title>The Genome Sequence of Phytophthora parasitica P1976.</title>
        <authorList>
            <consortium name="The Broad Institute Genomics Platform"/>
            <person name="Russ C."/>
            <person name="Tyler B."/>
            <person name="Panabieres F."/>
            <person name="Shan W."/>
            <person name="Tripathy S."/>
            <person name="Grunwald N."/>
            <person name="Machado M."/>
            <person name="Johnson C.S."/>
            <person name="Walker B."/>
            <person name="Young S."/>
            <person name="Zeng Q."/>
            <person name="Gargeya S."/>
            <person name="Fitzgerald M."/>
            <person name="Haas B."/>
            <person name="Abouelleil A."/>
            <person name="Allen A.W."/>
            <person name="Alvarado L."/>
            <person name="Arachchi H.M."/>
            <person name="Berlin A.M."/>
            <person name="Chapman S.B."/>
            <person name="Gainer-Dewar J."/>
            <person name="Goldberg J."/>
            <person name="Griggs A."/>
            <person name="Gujja S."/>
            <person name="Hansen M."/>
            <person name="Howarth C."/>
            <person name="Imamovic A."/>
            <person name="Ireland A."/>
            <person name="Larimer J."/>
            <person name="McCowan C."/>
            <person name="Murphy C."/>
            <person name="Pearson M."/>
            <person name="Poon T.W."/>
            <person name="Priest M."/>
            <person name="Roberts A."/>
            <person name="Saif S."/>
            <person name="Shea T."/>
            <person name="Sisk P."/>
            <person name="Sykes S."/>
            <person name="Wortman J."/>
            <person name="Nusbaum C."/>
            <person name="Birren B."/>
        </authorList>
    </citation>
    <scope>NUCLEOTIDE SEQUENCE [LARGE SCALE GENOMIC DNA]</scope>
    <source>
        <strain evidence="2 3">P1976</strain>
    </source>
</reference>
<evidence type="ECO:0000256" key="1">
    <source>
        <dbReference type="SAM" id="Coils"/>
    </source>
</evidence>
<comment type="caution">
    <text evidence="2">The sequence shown here is derived from an EMBL/GenBank/DDBJ whole genome shotgun (WGS) entry which is preliminary data.</text>
</comment>
<keyword evidence="1" id="KW-0175">Coiled coil</keyword>
<dbReference type="EMBL" id="ANJA01004106">
    <property type="protein sequence ID" value="ETO59419.1"/>
    <property type="molecule type" value="Genomic_DNA"/>
</dbReference>